<dbReference type="Pfam" id="PF07811">
    <property type="entry name" value="TadE"/>
    <property type="match status" value="1"/>
</dbReference>
<evidence type="ECO:0000256" key="1">
    <source>
        <dbReference type="SAM" id="Phobius"/>
    </source>
</evidence>
<keyword evidence="1" id="KW-0472">Membrane</keyword>
<feature type="domain" description="TadE-like" evidence="2">
    <location>
        <begin position="18"/>
        <end position="59"/>
    </location>
</feature>
<comment type="caution">
    <text evidence="3">The sequence shown here is derived from an EMBL/GenBank/DDBJ whole genome shotgun (WGS) entry which is preliminary data.</text>
</comment>
<proteinExistence type="predicted"/>
<dbReference type="EMBL" id="DSOK01000179">
    <property type="protein sequence ID" value="HEN15047.1"/>
    <property type="molecule type" value="Genomic_DNA"/>
</dbReference>
<gene>
    <name evidence="3" type="ORF">ENQ76_06210</name>
</gene>
<keyword evidence="1" id="KW-1133">Transmembrane helix</keyword>
<name>A0A7C2K020_9PLAN</name>
<protein>
    <submittedName>
        <fullName evidence="3">Pilus assembly protein</fullName>
    </submittedName>
</protein>
<keyword evidence="1" id="KW-0812">Transmembrane</keyword>
<feature type="transmembrane region" description="Helical" evidence="1">
    <location>
        <begin position="20"/>
        <end position="46"/>
    </location>
</feature>
<reference evidence="3" key="1">
    <citation type="journal article" date="2020" name="mSystems">
        <title>Genome- and Community-Level Interaction Insights into Carbon Utilization and Element Cycling Functions of Hydrothermarchaeota in Hydrothermal Sediment.</title>
        <authorList>
            <person name="Zhou Z."/>
            <person name="Liu Y."/>
            <person name="Xu W."/>
            <person name="Pan J."/>
            <person name="Luo Z.H."/>
            <person name="Li M."/>
        </authorList>
    </citation>
    <scope>NUCLEOTIDE SEQUENCE [LARGE SCALE GENOMIC DNA]</scope>
    <source>
        <strain evidence="3">SpSt-339</strain>
    </source>
</reference>
<organism evidence="3">
    <name type="scientific">Schlesneria paludicola</name>
    <dbReference type="NCBI Taxonomy" id="360056"/>
    <lineage>
        <taxon>Bacteria</taxon>
        <taxon>Pseudomonadati</taxon>
        <taxon>Planctomycetota</taxon>
        <taxon>Planctomycetia</taxon>
        <taxon>Planctomycetales</taxon>
        <taxon>Planctomycetaceae</taxon>
        <taxon>Schlesneria</taxon>
    </lineage>
</organism>
<evidence type="ECO:0000259" key="2">
    <source>
        <dbReference type="Pfam" id="PF07811"/>
    </source>
</evidence>
<accession>A0A7C2K020</accession>
<evidence type="ECO:0000313" key="3">
    <source>
        <dbReference type="EMBL" id="HEN15047.1"/>
    </source>
</evidence>
<dbReference type="AlphaFoldDB" id="A0A7C2K020"/>
<dbReference type="InterPro" id="IPR012495">
    <property type="entry name" value="TadE-like_dom"/>
</dbReference>
<sequence length="187" mass="19856">MRRDSHWKRSAGPKGRRGIVVLEFILWTPVFVILLVSIVEFGLIWMNLQQVKAAANAGAKVASELTTAQLSSGLAANNIDLVEDAVQKVLGSAYMTPCRVILEYNPPNTCVPGSPGTKATTSSCPVACNAPSSSLPSTTDIPGGSVRVTVCVNINQLTPNLLSTFGFSISNRNAKMSTTLPYENCDG</sequence>